<evidence type="ECO:0000256" key="3">
    <source>
        <dbReference type="HAMAP-Rule" id="MF_00524"/>
    </source>
</evidence>
<dbReference type="Pfam" id="PF02685">
    <property type="entry name" value="Glucokinase"/>
    <property type="match status" value="1"/>
</dbReference>
<dbReference type="NCBIfam" id="TIGR00749">
    <property type="entry name" value="glk"/>
    <property type="match status" value="1"/>
</dbReference>
<dbReference type="RefSeq" id="WP_106705357.1">
    <property type="nucleotide sequence ID" value="NZ_PXXU01000001.1"/>
</dbReference>
<keyword evidence="3" id="KW-0067">ATP-binding</keyword>
<evidence type="ECO:0000256" key="2">
    <source>
        <dbReference type="ARBA" id="ARBA00022777"/>
    </source>
</evidence>
<dbReference type="Proteomes" id="UP000241912">
    <property type="component" value="Unassembled WGS sequence"/>
</dbReference>
<accession>A0A2P7NZU7</accession>
<dbReference type="GO" id="GO:0005737">
    <property type="term" value="C:cytoplasm"/>
    <property type="evidence" value="ECO:0007669"/>
    <property type="project" value="UniProtKB-SubCell"/>
</dbReference>
<reference evidence="5 6" key="1">
    <citation type="submission" date="2018-03" db="EMBL/GenBank/DDBJ databases">
        <title>Draft genome of Nitrosomonas supralitoralis APG5.</title>
        <authorList>
            <person name="Urakawa H."/>
            <person name="Lopez J.V."/>
        </authorList>
    </citation>
    <scope>NUCLEOTIDE SEQUENCE [LARGE SCALE GENOMIC DNA]</scope>
    <source>
        <strain evidence="5 6">APG5</strain>
    </source>
</reference>
<proteinExistence type="inferred from homology"/>
<dbReference type="GO" id="GO:0004340">
    <property type="term" value="F:glucokinase activity"/>
    <property type="evidence" value="ECO:0007669"/>
    <property type="project" value="UniProtKB-UniRule"/>
</dbReference>
<keyword evidence="3" id="KW-0324">Glycolysis</keyword>
<keyword evidence="2 3" id="KW-0418">Kinase</keyword>
<dbReference type="EMBL" id="PXXU01000001">
    <property type="protein sequence ID" value="PSJ18974.1"/>
    <property type="molecule type" value="Genomic_DNA"/>
</dbReference>
<dbReference type="AlphaFoldDB" id="A0A2P7NZU7"/>
<dbReference type="GO" id="GO:0005524">
    <property type="term" value="F:ATP binding"/>
    <property type="evidence" value="ECO:0007669"/>
    <property type="project" value="UniProtKB-UniRule"/>
</dbReference>
<evidence type="ECO:0000256" key="1">
    <source>
        <dbReference type="ARBA" id="ARBA00022679"/>
    </source>
</evidence>
<dbReference type="InterPro" id="IPR043129">
    <property type="entry name" value="ATPase_NBD"/>
</dbReference>
<comment type="caution">
    <text evidence="5">The sequence shown here is derived from an EMBL/GenBank/DDBJ whole genome shotgun (WGS) entry which is preliminary data.</text>
</comment>
<dbReference type="PANTHER" id="PTHR47363:SF1">
    <property type="entry name" value="GLUCOKINASE"/>
    <property type="match status" value="1"/>
</dbReference>
<evidence type="ECO:0000313" key="5">
    <source>
        <dbReference type="EMBL" id="PSJ18974.1"/>
    </source>
</evidence>
<protein>
    <recommendedName>
        <fullName evidence="3">Glucokinase</fullName>
        <ecNumber evidence="3">2.7.1.2</ecNumber>
    </recommendedName>
    <alternativeName>
        <fullName evidence="3">Glucose kinase</fullName>
    </alternativeName>
</protein>
<dbReference type="EC" id="2.7.1.2" evidence="3"/>
<dbReference type="Gene3D" id="3.30.420.40">
    <property type="match status" value="1"/>
</dbReference>
<dbReference type="Gene3D" id="3.40.367.20">
    <property type="match status" value="1"/>
</dbReference>
<dbReference type="HAMAP" id="MF_00524">
    <property type="entry name" value="Glucokinase"/>
    <property type="match status" value="1"/>
</dbReference>
<dbReference type="SUPFAM" id="SSF53067">
    <property type="entry name" value="Actin-like ATPase domain"/>
    <property type="match status" value="1"/>
</dbReference>
<dbReference type="PANTHER" id="PTHR47363">
    <property type="entry name" value="GLUCOKINASE"/>
    <property type="match status" value="1"/>
</dbReference>
<feature type="binding site" evidence="3">
    <location>
        <begin position="8"/>
        <end position="13"/>
    </location>
    <ligand>
        <name>ATP</name>
        <dbReference type="ChEBI" id="CHEBI:30616"/>
    </ligand>
</feature>
<evidence type="ECO:0000256" key="4">
    <source>
        <dbReference type="RuleBase" id="RU004046"/>
    </source>
</evidence>
<dbReference type="OrthoDB" id="257751at2"/>
<keyword evidence="3" id="KW-0547">Nucleotide-binding</keyword>
<gene>
    <name evidence="3 5" type="primary">glk</name>
    <name evidence="5" type="ORF">C7H79_00640</name>
</gene>
<dbReference type="GO" id="GO:0006096">
    <property type="term" value="P:glycolytic process"/>
    <property type="evidence" value="ECO:0007669"/>
    <property type="project" value="UniProtKB-UniRule"/>
</dbReference>
<organism evidence="5 6">
    <name type="scientific">Nitrosomonas supralitoralis</name>
    <dbReference type="NCBI Taxonomy" id="2116706"/>
    <lineage>
        <taxon>Bacteria</taxon>
        <taxon>Pseudomonadati</taxon>
        <taxon>Pseudomonadota</taxon>
        <taxon>Betaproteobacteria</taxon>
        <taxon>Nitrosomonadales</taxon>
        <taxon>Nitrosomonadaceae</taxon>
        <taxon>Nitrosomonas</taxon>
    </lineage>
</organism>
<dbReference type="CDD" id="cd24008">
    <property type="entry name" value="ASKHA_NBD_GLK"/>
    <property type="match status" value="1"/>
</dbReference>
<evidence type="ECO:0000313" key="6">
    <source>
        <dbReference type="Proteomes" id="UP000241912"/>
    </source>
</evidence>
<comment type="catalytic activity">
    <reaction evidence="3">
        <text>D-glucose + ATP = D-glucose 6-phosphate + ADP + H(+)</text>
        <dbReference type="Rhea" id="RHEA:17825"/>
        <dbReference type="ChEBI" id="CHEBI:4167"/>
        <dbReference type="ChEBI" id="CHEBI:15378"/>
        <dbReference type="ChEBI" id="CHEBI:30616"/>
        <dbReference type="ChEBI" id="CHEBI:61548"/>
        <dbReference type="ChEBI" id="CHEBI:456216"/>
        <dbReference type="EC" id="2.7.1.2"/>
    </reaction>
</comment>
<dbReference type="InterPro" id="IPR003836">
    <property type="entry name" value="Glucokinase"/>
</dbReference>
<dbReference type="GO" id="GO:0005536">
    <property type="term" value="F:D-glucose binding"/>
    <property type="evidence" value="ECO:0007669"/>
    <property type="project" value="InterPro"/>
</dbReference>
<keyword evidence="6" id="KW-1185">Reference proteome</keyword>
<keyword evidence="3" id="KW-0963">Cytoplasm</keyword>
<comment type="subcellular location">
    <subcellularLocation>
        <location evidence="3">Cytoplasm</location>
    </subcellularLocation>
</comment>
<name>A0A2P7NZU7_9PROT</name>
<comment type="similarity">
    <text evidence="3 4">Belongs to the bacterial glucokinase family.</text>
</comment>
<sequence>MNKQLICGDIGGTKTLLQAAEIRDGQARELFSRRYDNHKFATFSEILQDFLNRTGERNSLLSACFAVAGPVVTQQAKLTNLPWQISSNDISTEFSIPSVKLINDFEAAALGIESLSSGDMATLQAGQSVAHSMRVVLGAGTGMGVAWLTWLEGRYFAVPTEAGHMDFAPTSEQQIQLLETLHNKFGHVSVERLLSGSGLTNIFKFLQLSSPTASNLAPIHLEDDSGATITTLALTHHHPIAIKSIQLFAEIYGAYAGNLALAGLTRGGVYIAGGIAPKIISILKLDGFMQAFRAKGRFSDLMLEFPVFIITNPEVSLLGAKQEARRLLNSHS</sequence>
<keyword evidence="1 3" id="KW-0808">Transferase</keyword>